<dbReference type="EMBL" id="MU394286">
    <property type="protein sequence ID" value="KAI6091620.1"/>
    <property type="molecule type" value="Genomic_DNA"/>
</dbReference>
<accession>A0ACC0DFW1</accession>
<protein>
    <submittedName>
        <fullName evidence="1">Uncharacterized protein</fullName>
    </submittedName>
</protein>
<evidence type="ECO:0000313" key="1">
    <source>
        <dbReference type="EMBL" id="KAI6091620.1"/>
    </source>
</evidence>
<reference evidence="1 2" key="1">
    <citation type="journal article" date="2022" name="New Phytol.">
        <title>Ecological generalism drives hyperdiversity of secondary metabolite gene clusters in xylarialean endophytes.</title>
        <authorList>
            <person name="Franco M.E.E."/>
            <person name="Wisecaver J.H."/>
            <person name="Arnold A.E."/>
            <person name="Ju Y.M."/>
            <person name="Slot J.C."/>
            <person name="Ahrendt S."/>
            <person name="Moore L.P."/>
            <person name="Eastman K.E."/>
            <person name="Scott K."/>
            <person name="Konkel Z."/>
            <person name="Mondo S.J."/>
            <person name="Kuo A."/>
            <person name="Hayes R.D."/>
            <person name="Haridas S."/>
            <person name="Andreopoulos B."/>
            <person name="Riley R."/>
            <person name="LaButti K."/>
            <person name="Pangilinan J."/>
            <person name="Lipzen A."/>
            <person name="Amirebrahimi M."/>
            <person name="Yan J."/>
            <person name="Adam C."/>
            <person name="Keymanesh K."/>
            <person name="Ng V."/>
            <person name="Louie K."/>
            <person name="Northen T."/>
            <person name="Drula E."/>
            <person name="Henrissat B."/>
            <person name="Hsieh H.M."/>
            <person name="Youens-Clark K."/>
            <person name="Lutzoni F."/>
            <person name="Miadlikowska J."/>
            <person name="Eastwood D.C."/>
            <person name="Hamelin R.C."/>
            <person name="Grigoriev I.V."/>
            <person name="U'Ren J.M."/>
        </authorList>
    </citation>
    <scope>NUCLEOTIDE SEQUENCE [LARGE SCALE GENOMIC DNA]</scope>
    <source>
        <strain evidence="1 2">ER1909</strain>
    </source>
</reference>
<dbReference type="Proteomes" id="UP001497680">
    <property type="component" value="Unassembled WGS sequence"/>
</dbReference>
<proteinExistence type="predicted"/>
<name>A0ACC0DFW1_9PEZI</name>
<gene>
    <name evidence="1" type="ORF">F4821DRAFT_188817</name>
</gene>
<sequence>MGSYLFRRVLQEGHDSRFDEIRHSLAKFTSAFVGQATWVSLCLMPVLAVNSVPPSMLAAVPLKISDVLGLALFAGGYIFEIIADRQKGRWLQERREKLHDEQFMTSGLWSRSQYPNYFGEITLWTGIATFAAEAVVTRPVQIGLGLPGLTGKLFAASLFVSPAFVTFLLLQVTGVPLSEKKYDKKYGHRKDYQEWKRNTPRFFPKLF</sequence>
<keyword evidence="2" id="KW-1185">Reference proteome</keyword>
<comment type="caution">
    <text evidence="1">The sequence shown here is derived from an EMBL/GenBank/DDBJ whole genome shotgun (WGS) entry which is preliminary data.</text>
</comment>
<organism evidence="1 2">
    <name type="scientific">Hypoxylon rubiginosum</name>
    <dbReference type="NCBI Taxonomy" id="110542"/>
    <lineage>
        <taxon>Eukaryota</taxon>
        <taxon>Fungi</taxon>
        <taxon>Dikarya</taxon>
        <taxon>Ascomycota</taxon>
        <taxon>Pezizomycotina</taxon>
        <taxon>Sordariomycetes</taxon>
        <taxon>Xylariomycetidae</taxon>
        <taxon>Xylariales</taxon>
        <taxon>Hypoxylaceae</taxon>
        <taxon>Hypoxylon</taxon>
    </lineage>
</organism>
<evidence type="ECO:0000313" key="2">
    <source>
        <dbReference type="Proteomes" id="UP001497680"/>
    </source>
</evidence>